<dbReference type="Proteomes" id="UP001162131">
    <property type="component" value="Unassembled WGS sequence"/>
</dbReference>
<name>A0AAU9KNF0_9CILI</name>
<feature type="signal peptide" evidence="1">
    <location>
        <begin position="1"/>
        <end position="17"/>
    </location>
</feature>
<accession>A0AAU9KNF0</accession>
<reference evidence="2" key="1">
    <citation type="submission" date="2021-09" db="EMBL/GenBank/DDBJ databases">
        <authorList>
            <consortium name="AG Swart"/>
            <person name="Singh M."/>
            <person name="Singh A."/>
            <person name="Seah K."/>
            <person name="Emmerich C."/>
        </authorList>
    </citation>
    <scope>NUCLEOTIDE SEQUENCE</scope>
    <source>
        <strain evidence="2">ATCC30299</strain>
    </source>
</reference>
<feature type="chain" id="PRO_5043751041" evidence="1">
    <location>
        <begin position="18"/>
        <end position="155"/>
    </location>
</feature>
<keyword evidence="1" id="KW-0732">Signal</keyword>
<protein>
    <submittedName>
        <fullName evidence="2">Uncharacterized protein</fullName>
    </submittedName>
</protein>
<evidence type="ECO:0000313" key="2">
    <source>
        <dbReference type="EMBL" id="CAG9334873.1"/>
    </source>
</evidence>
<dbReference type="AlphaFoldDB" id="A0AAU9KNF0"/>
<organism evidence="2 3">
    <name type="scientific">Blepharisma stoltei</name>
    <dbReference type="NCBI Taxonomy" id="1481888"/>
    <lineage>
        <taxon>Eukaryota</taxon>
        <taxon>Sar</taxon>
        <taxon>Alveolata</taxon>
        <taxon>Ciliophora</taxon>
        <taxon>Postciliodesmatophora</taxon>
        <taxon>Heterotrichea</taxon>
        <taxon>Heterotrichida</taxon>
        <taxon>Blepharismidae</taxon>
        <taxon>Blepharisma</taxon>
    </lineage>
</organism>
<evidence type="ECO:0000256" key="1">
    <source>
        <dbReference type="SAM" id="SignalP"/>
    </source>
</evidence>
<dbReference type="EMBL" id="CAJZBQ010000060">
    <property type="protein sequence ID" value="CAG9334873.1"/>
    <property type="molecule type" value="Genomic_DNA"/>
</dbReference>
<keyword evidence="3" id="KW-1185">Reference proteome</keyword>
<gene>
    <name evidence="2" type="ORF">BSTOLATCC_MIC62458</name>
</gene>
<comment type="caution">
    <text evidence="2">The sequence shown here is derived from an EMBL/GenBank/DDBJ whole genome shotgun (WGS) entry which is preliminary data.</text>
</comment>
<proteinExistence type="predicted"/>
<sequence>MKIFLMVLLILFSLSNACNETTGISDLKNDTNWCTEIGNCYFDEDCPLLPCIKILCPETNPNCTQPPCYINRCIKHRCTALERVTSDKCKIGGCGGELCFAQSDSGVSPCIYRPEDACYGLYGTCGYHSYGCDWIATPSLYRCIFEARHNNSVCP</sequence>
<evidence type="ECO:0000313" key="3">
    <source>
        <dbReference type="Proteomes" id="UP001162131"/>
    </source>
</evidence>